<feature type="transmembrane region" description="Helical" evidence="1">
    <location>
        <begin position="71"/>
        <end position="92"/>
    </location>
</feature>
<dbReference type="Proteomes" id="UP000002195">
    <property type="component" value="Unassembled WGS sequence"/>
</dbReference>
<organism evidence="2 3">
    <name type="scientific">Dictyostelium discoideum</name>
    <name type="common">Social amoeba</name>
    <dbReference type="NCBI Taxonomy" id="44689"/>
    <lineage>
        <taxon>Eukaryota</taxon>
        <taxon>Amoebozoa</taxon>
        <taxon>Evosea</taxon>
        <taxon>Eumycetozoa</taxon>
        <taxon>Dictyostelia</taxon>
        <taxon>Dictyosteliales</taxon>
        <taxon>Dictyosteliaceae</taxon>
        <taxon>Dictyostelium</taxon>
    </lineage>
</organism>
<feature type="transmembrane region" description="Helical" evidence="1">
    <location>
        <begin position="98"/>
        <end position="119"/>
    </location>
</feature>
<evidence type="ECO:0000313" key="2">
    <source>
        <dbReference type="EMBL" id="EAL64125.1"/>
    </source>
</evidence>
<proteinExistence type="predicted"/>
<accession>Q54LB0</accession>
<keyword evidence="1" id="KW-1133">Transmembrane helix</keyword>
<sequence>MVVINDEINNKKILPPILYGFKIITNKYGKFKRFDYYPTNGELNNCLIHRTEYNDISEECTILKQPLPFQIYIPTLVCTILTVITSIAFKIIDPPLTLIIGFLTPLVIFDIIFILIIIFKFKNRKLKFNLFLKELNEKFEKRSIKFYYKNYYTSKTICIEYYENNSSGSCKNSNYNNINNGFPMFNENSPLLNFKV</sequence>
<name>Q54LB0_DICDI</name>
<dbReference type="InParanoid" id="Q54LB0"/>
<dbReference type="HOGENOM" id="CLU_1392463_0_0_1"/>
<dbReference type="AlphaFoldDB" id="Q54LB0"/>
<evidence type="ECO:0000256" key="1">
    <source>
        <dbReference type="SAM" id="Phobius"/>
    </source>
</evidence>
<dbReference type="PaxDb" id="44689-DDB0187123"/>
<keyword evidence="1" id="KW-0812">Transmembrane</keyword>
<evidence type="ECO:0000313" key="3">
    <source>
        <dbReference type="Proteomes" id="UP000002195"/>
    </source>
</evidence>
<dbReference type="dictyBase" id="DDB_G0286739"/>
<reference evidence="2 3" key="1">
    <citation type="journal article" date="2005" name="Nature">
        <title>The genome of the social amoeba Dictyostelium discoideum.</title>
        <authorList>
            <consortium name="The Dictyostelium discoideum Sequencing Consortium"/>
            <person name="Eichinger L."/>
            <person name="Pachebat J.A."/>
            <person name="Glockner G."/>
            <person name="Rajandream M.A."/>
            <person name="Sucgang R."/>
            <person name="Berriman M."/>
            <person name="Song J."/>
            <person name="Olsen R."/>
            <person name="Szafranski K."/>
            <person name="Xu Q."/>
            <person name="Tunggal B."/>
            <person name="Kummerfeld S."/>
            <person name="Madera M."/>
            <person name="Konfortov B.A."/>
            <person name="Rivero F."/>
            <person name="Bankier A.T."/>
            <person name="Lehmann R."/>
            <person name="Hamlin N."/>
            <person name="Davies R."/>
            <person name="Gaudet P."/>
            <person name="Fey P."/>
            <person name="Pilcher K."/>
            <person name="Chen G."/>
            <person name="Saunders D."/>
            <person name="Sodergren E."/>
            <person name="Davis P."/>
            <person name="Kerhornou A."/>
            <person name="Nie X."/>
            <person name="Hall N."/>
            <person name="Anjard C."/>
            <person name="Hemphill L."/>
            <person name="Bason N."/>
            <person name="Farbrother P."/>
            <person name="Desany B."/>
            <person name="Just E."/>
            <person name="Morio T."/>
            <person name="Rost R."/>
            <person name="Churcher C."/>
            <person name="Cooper J."/>
            <person name="Haydock S."/>
            <person name="van Driessche N."/>
            <person name="Cronin A."/>
            <person name="Goodhead I."/>
            <person name="Muzny D."/>
            <person name="Mourier T."/>
            <person name="Pain A."/>
            <person name="Lu M."/>
            <person name="Harper D."/>
            <person name="Lindsay R."/>
            <person name="Hauser H."/>
            <person name="James K."/>
            <person name="Quiles M."/>
            <person name="Madan Babu M."/>
            <person name="Saito T."/>
            <person name="Buchrieser C."/>
            <person name="Wardroper A."/>
            <person name="Felder M."/>
            <person name="Thangavelu M."/>
            <person name="Johnson D."/>
            <person name="Knights A."/>
            <person name="Loulseged H."/>
            <person name="Mungall K."/>
            <person name="Oliver K."/>
            <person name="Price C."/>
            <person name="Quail M.A."/>
            <person name="Urushihara H."/>
            <person name="Hernandez J."/>
            <person name="Rabbinowitsch E."/>
            <person name="Steffen D."/>
            <person name="Sanders M."/>
            <person name="Ma J."/>
            <person name="Kohara Y."/>
            <person name="Sharp S."/>
            <person name="Simmonds M."/>
            <person name="Spiegler S."/>
            <person name="Tivey A."/>
            <person name="Sugano S."/>
            <person name="White B."/>
            <person name="Walker D."/>
            <person name="Woodward J."/>
            <person name="Winckler T."/>
            <person name="Tanaka Y."/>
            <person name="Shaulsky G."/>
            <person name="Schleicher M."/>
            <person name="Weinstock G."/>
            <person name="Rosenthal A."/>
            <person name="Cox E.C."/>
            <person name="Chisholm R.L."/>
            <person name="Gibbs R."/>
            <person name="Loomis W.F."/>
            <person name="Platzer M."/>
            <person name="Kay R.R."/>
            <person name="Williams J."/>
            <person name="Dear P.H."/>
            <person name="Noegel A.A."/>
            <person name="Barrell B."/>
            <person name="Kuspa A."/>
        </authorList>
    </citation>
    <scope>NUCLEOTIDE SEQUENCE [LARGE SCALE GENOMIC DNA]</scope>
    <source>
        <strain evidence="2 3">AX4</strain>
    </source>
</reference>
<keyword evidence="1" id="KW-0472">Membrane</keyword>
<protein>
    <submittedName>
        <fullName evidence="2">Uncharacterized protein</fullName>
    </submittedName>
</protein>
<dbReference type="KEGG" id="ddi:DDB_G0286739"/>
<dbReference type="VEuPathDB" id="AmoebaDB:DDB_G0286739"/>
<comment type="caution">
    <text evidence="2">The sequence shown here is derived from an EMBL/GenBank/DDBJ whole genome shotgun (WGS) entry which is preliminary data.</text>
</comment>
<dbReference type="FunCoup" id="Q54LB0">
    <property type="interactions" value="877"/>
</dbReference>
<dbReference type="EMBL" id="AAFI02000089">
    <property type="protein sequence ID" value="EAL64125.1"/>
    <property type="molecule type" value="Genomic_DNA"/>
</dbReference>
<dbReference type="RefSeq" id="XP_637651.1">
    <property type="nucleotide sequence ID" value="XM_632559.1"/>
</dbReference>
<keyword evidence="3" id="KW-1185">Reference proteome</keyword>
<gene>
    <name evidence="2" type="ORF">DDB_G0286739</name>
</gene>
<dbReference type="GeneID" id="8625791"/>